<keyword evidence="2" id="KW-0732">Signal</keyword>
<protein>
    <submittedName>
        <fullName evidence="3">Uncharacterized protein</fullName>
    </submittedName>
</protein>
<dbReference type="STRING" id="1120919.GCA_000429165_03518"/>
<dbReference type="EMBL" id="BJYF01000058">
    <property type="protein sequence ID" value="GEN61685.1"/>
    <property type="molecule type" value="Genomic_DNA"/>
</dbReference>
<keyword evidence="4" id="KW-1185">Reference proteome</keyword>
<reference evidence="3 4" key="1">
    <citation type="submission" date="2019-07" db="EMBL/GenBank/DDBJ databases">
        <title>Whole genome shotgun sequence of Acetobacter nitrogenifigens NBRC 105050.</title>
        <authorList>
            <person name="Hosoyama A."/>
            <person name="Uohara A."/>
            <person name="Ohji S."/>
            <person name="Ichikawa N."/>
        </authorList>
    </citation>
    <scope>NUCLEOTIDE SEQUENCE [LARGE SCALE GENOMIC DNA]</scope>
    <source>
        <strain evidence="3 4">NBRC 105050</strain>
    </source>
</reference>
<keyword evidence="1" id="KW-0812">Transmembrane</keyword>
<sequence>MNYRLRSIFLPLALVLASAAPTLAQADPSPAPVALERPPNTPPPQELMDRTEAMTKACRVWLPPAAPGATMASAPSAPGSVQTRAQFDLCEMALHPEQAHRIMFAFTMAAAWGGLVTFLLISYLLYRGARWLGRQIWAGQAEKKRKAAFFGNTQ</sequence>
<dbReference type="AlphaFoldDB" id="A0A511XFK3"/>
<keyword evidence="1" id="KW-1133">Transmembrane helix</keyword>
<proteinExistence type="predicted"/>
<dbReference type="RefSeq" id="WP_146882674.1">
    <property type="nucleotide sequence ID" value="NZ_AUBI01000024.1"/>
</dbReference>
<gene>
    <name evidence="3" type="ORF">ANI02nite_35690</name>
</gene>
<evidence type="ECO:0000256" key="2">
    <source>
        <dbReference type="SAM" id="SignalP"/>
    </source>
</evidence>
<keyword evidence="1" id="KW-0472">Membrane</keyword>
<evidence type="ECO:0000313" key="3">
    <source>
        <dbReference type="EMBL" id="GEN61685.1"/>
    </source>
</evidence>
<comment type="caution">
    <text evidence="3">The sequence shown here is derived from an EMBL/GenBank/DDBJ whole genome shotgun (WGS) entry which is preliminary data.</text>
</comment>
<name>A0A511XFK3_9PROT</name>
<evidence type="ECO:0000256" key="1">
    <source>
        <dbReference type="SAM" id="Phobius"/>
    </source>
</evidence>
<accession>A0A511XFK3</accession>
<dbReference type="Proteomes" id="UP000321635">
    <property type="component" value="Unassembled WGS sequence"/>
</dbReference>
<feature type="chain" id="PRO_5022123098" evidence="2">
    <location>
        <begin position="27"/>
        <end position="154"/>
    </location>
</feature>
<dbReference type="OrthoDB" id="7224497at2"/>
<organism evidence="3 4">
    <name type="scientific">Acetobacter nitrogenifigens DSM 23921 = NBRC 105050</name>
    <dbReference type="NCBI Taxonomy" id="1120919"/>
    <lineage>
        <taxon>Bacteria</taxon>
        <taxon>Pseudomonadati</taxon>
        <taxon>Pseudomonadota</taxon>
        <taxon>Alphaproteobacteria</taxon>
        <taxon>Acetobacterales</taxon>
        <taxon>Acetobacteraceae</taxon>
        <taxon>Acetobacter</taxon>
    </lineage>
</organism>
<feature type="transmembrane region" description="Helical" evidence="1">
    <location>
        <begin position="102"/>
        <end position="126"/>
    </location>
</feature>
<evidence type="ECO:0000313" key="4">
    <source>
        <dbReference type="Proteomes" id="UP000321635"/>
    </source>
</evidence>
<feature type="signal peptide" evidence="2">
    <location>
        <begin position="1"/>
        <end position="26"/>
    </location>
</feature>